<dbReference type="Pfam" id="PF00575">
    <property type="entry name" value="S1"/>
    <property type="match status" value="1"/>
</dbReference>
<protein>
    <recommendedName>
        <fullName evidence="11">S1 motif domain-containing protein</fullName>
    </recommendedName>
</protein>
<evidence type="ECO:0000256" key="1">
    <source>
        <dbReference type="ARBA" id="ARBA00006722"/>
    </source>
</evidence>
<dbReference type="FunFam" id="1.10.150.190:FF:000003">
    <property type="entry name" value="Eukaryotic translation initiation factor 2 subunit alpha"/>
    <property type="match status" value="1"/>
</dbReference>
<keyword evidence="7" id="KW-0611">Plant defense</keyword>
<dbReference type="Gene3D" id="3.30.70.1130">
    <property type="entry name" value="EIF_2_alpha"/>
    <property type="match status" value="1"/>
</dbReference>
<feature type="domain" description="S1 motif" evidence="11">
    <location>
        <begin position="208"/>
        <end position="279"/>
    </location>
</feature>
<evidence type="ECO:0000256" key="5">
    <source>
        <dbReference type="ARBA" id="ARBA00022553"/>
    </source>
</evidence>
<evidence type="ECO:0000313" key="12">
    <source>
        <dbReference type="EMBL" id="CAG7908275.1"/>
    </source>
</evidence>
<evidence type="ECO:0000259" key="11">
    <source>
        <dbReference type="PROSITE" id="PS50126"/>
    </source>
</evidence>
<feature type="compositionally biased region" description="Acidic residues" evidence="10">
    <location>
        <begin position="501"/>
        <end position="523"/>
    </location>
</feature>
<dbReference type="CDD" id="cd04452">
    <property type="entry name" value="S1_IF2_alpha"/>
    <property type="match status" value="1"/>
</dbReference>
<feature type="region of interest" description="Disordered" evidence="10">
    <location>
        <begin position="495"/>
        <end position="530"/>
    </location>
</feature>
<evidence type="ECO:0000256" key="4">
    <source>
        <dbReference type="ARBA" id="ARBA00022540"/>
    </source>
</evidence>
<dbReference type="FunFam" id="2.40.50.140:FF:000015">
    <property type="entry name" value="Eukaryotic translation initiation factor 2 subunit alpha"/>
    <property type="match status" value="1"/>
</dbReference>
<dbReference type="GO" id="GO:0050832">
    <property type="term" value="P:defense response to fungus"/>
    <property type="evidence" value="ECO:0007669"/>
    <property type="project" value="UniProtKB-KW"/>
</dbReference>
<dbReference type="InterPro" id="IPR003029">
    <property type="entry name" value="S1_domain"/>
</dbReference>
<keyword evidence="6" id="KW-0295">Fungicide</keyword>
<comment type="similarity">
    <text evidence="1">Belongs to the DEFL family.</text>
</comment>
<dbReference type="PROSITE" id="PS50126">
    <property type="entry name" value="S1"/>
    <property type="match status" value="1"/>
</dbReference>
<dbReference type="Pfam" id="PF07541">
    <property type="entry name" value="EIF_2_alpha"/>
    <property type="match status" value="1"/>
</dbReference>
<dbReference type="Gene3D" id="1.10.150.190">
    <property type="entry name" value="Translation initiation factor 2, subunit 1, domain 2"/>
    <property type="match status" value="1"/>
</dbReference>
<evidence type="ECO:0000256" key="7">
    <source>
        <dbReference type="ARBA" id="ARBA00022821"/>
    </source>
</evidence>
<dbReference type="Pfam" id="PF07333">
    <property type="entry name" value="SLR1-BP"/>
    <property type="match status" value="1"/>
</dbReference>
<accession>A0A8D9MG56</accession>
<evidence type="ECO:0000256" key="3">
    <source>
        <dbReference type="ARBA" id="ARBA00022529"/>
    </source>
</evidence>
<dbReference type="InterPro" id="IPR024054">
    <property type="entry name" value="TIF2_asu_middle_sf"/>
</dbReference>
<keyword evidence="3" id="KW-0929">Antimicrobial</keyword>
<keyword evidence="5" id="KW-0597">Phosphoprotein</keyword>
<dbReference type="SUPFAM" id="SSF110993">
    <property type="entry name" value="eIF-2-alpha, C-terminal domain"/>
    <property type="match status" value="1"/>
</dbReference>
<reference evidence="12 13" key="1">
    <citation type="submission" date="2021-07" db="EMBL/GenBank/DDBJ databases">
        <authorList>
            <consortium name="Genoscope - CEA"/>
            <person name="William W."/>
        </authorList>
    </citation>
    <scope>NUCLEOTIDE SEQUENCE [LARGE SCALE GENOMIC DNA]</scope>
</reference>
<dbReference type="InterPro" id="IPR010851">
    <property type="entry name" value="DEFL"/>
</dbReference>
<dbReference type="InterPro" id="IPR044126">
    <property type="entry name" value="S1_IF2_alpha"/>
</dbReference>
<name>A0A8D9MG56_BRACM</name>
<keyword evidence="4" id="KW-0396">Initiation factor</keyword>
<keyword evidence="8" id="KW-0648">Protein biosynthesis</keyword>
<dbReference type="Gene3D" id="2.40.50.140">
    <property type="entry name" value="Nucleic acid-binding proteins"/>
    <property type="match status" value="1"/>
</dbReference>
<gene>
    <name evidence="12" type="ORF">BRAPAZ1V2_A04P31760.2</name>
</gene>
<keyword evidence="9" id="KW-1015">Disulfide bond</keyword>
<evidence type="ECO:0000256" key="9">
    <source>
        <dbReference type="ARBA" id="ARBA00023157"/>
    </source>
</evidence>
<dbReference type="InterPro" id="IPR024055">
    <property type="entry name" value="TIF2_asu_C"/>
</dbReference>
<evidence type="ECO:0000313" key="13">
    <source>
        <dbReference type="Proteomes" id="UP000694005"/>
    </source>
</evidence>
<sequence>MTIAQKGGPPHKLLPCTIEYKLKNGDCTKDDCKAECTRKRNGIGECIGPQGGRTCLCIKNNIFFNHPQLHHHHSIGLLLHHPCPVFWRKHLNGQKCFSRRFLRLLLLVSFHGGIKDVSPLLSSANLPGKYTTGNRILMHYGKKNMHQKEPSGVVFQLFEEVKKELDLVPRSSHVSLALQKYSDEQINPSTDMASLECRMYEAKYPEVDMAVMIQVKNIADMGAYVSLLEYNNIEGMILFSELSRRRIRSVSSLIKVGRIEPVMVLRVDKDKGYIDLSKRRVSEEDIQTCEERYNKSKLVHSIMRHVAETLSIDLEELYVNIGWPLYRKHGHAFEAFKILVTDPDSVLGSLTREVKEVGPDGQEVTKVVPAVTEEVKDALVKNIRRRMTPQPMKIRADIELKCFQFDGVVHIKEAMRKAEAAGNDDCPVKIKLVAPPLYVLTTQTLDKDQGIEILTEAIAACTETIDQHKGKLVVKEAPRAVSERDDKMLTEHMAKLRMDNEEISGDEESGEEEEDTGMGEVDIEGAGIIE</sequence>
<dbReference type="SUPFAM" id="SSF116742">
    <property type="entry name" value="eIF2alpha middle domain-like"/>
    <property type="match status" value="1"/>
</dbReference>
<dbReference type="GO" id="GO:0003723">
    <property type="term" value="F:RNA binding"/>
    <property type="evidence" value="ECO:0007669"/>
    <property type="project" value="InterPro"/>
</dbReference>
<organism evidence="12 13">
    <name type="scientific">Brassica campestris</name>
    <name type="common">Field mustard</name>
    <dbReference type="NCBI Taxonomy" id="3711"/>
    <lineage>
        <taxon>Eukaryota</taxon>
        <taxon>Viridiplantae</taxon>
        <taxon>Streptophyta</taxon>
        <taxon>Embryophyta</taxon>
        <taxon>Tracheophyta</taxon>
        <taxon>Spermatophyta</taxon>
        <taxon>Magnoliopsida</taxon>
        <taxon>eudicotyledons</taxon>
        <taxon>Gunneridae</taxon>
        <taxon>Pentapetalae</taxon>
        <taxon>rosids</taxon>
        <taxon>malvids</taxon>
        <taxon>Brassicales</taxon>
        <taxon>Brassicaceae</taxon>
        <taxon>Brassiceae</taxon>
        <taxon>Brassica</taxon>
    </lineage>
</organism>
<dbReference type="GO" id="GO:0003743">
    <property type="term" value="F:translation initiation factor activity"/>
    <property type="evidence" value="ECO:0007669"/>
    <property type="project" value="UniProtKB-KW"/>
</dbReference>
<dbReference type="Gramene" id="A04p31760.2_BraZ1">
    <property type="protein sequence ID" value="A04p31760.2_BraZ1.CDS"/>
    <property type="gene ID" value="A04g31760.2_BraZ1"/>
</dbReference>
<evidence type="ECO:0000256" key="10">
    <source>
        <dbReference type="SAM" id="MobiDB-lite"/>
    </source>
</evidence>
<dbReference type="Proteomes" id="UP000694005">
    <property type="component" value="Chromosome A04"/>
</dbReference>
<evidence type="ECO:0000256" key="8">
    <source>
        <dbReference type="ARBA" id="ARBA00022917"/>
    </source>
</evidence>
<comment type="similarity">
    <text evidence="2">Belongs to the eIF-2-alpha family.</text>
</comment>
<dbReference type="PANTHER" id="PTHR10602:SF0">
    <property type="entry name" value="EUKARYOTIC TRANSLATION INITIATION FACTOR 2 SUBUNIT 1"/>
    <property type="match status" value="1"/>
</dbReference>
<dbReference type="FunFam" id="3.30.70.1130:FF:000001">
    <property type="entry name" value="Eukaryotic translation initiation factor 2 subunit 1"/>
    <property type="match status" value="1"/>
</dbReference>
<dbReference type="SUPFAM" id="SSF50249">
    <property type="entry name" value="Nucleic acid-binding proteins"/>
    <property type="match status" value="1"/>
</dbReference>
<dbReference type="InterPro" id="IPR011488">
    <property type="entry name" value="TIF_2_asu"/>
</dbReference>
<evidence type="ECO:0000256" key="2">
    <source>
        <dbReference type="ARBA" id="ARBA00007223"/>
    </source>
</evidence>
<dbReference type="AlphaFoldDB" id="A0A8D9MG56"/>
<dbReference type="SMART" id="SM00316">
    <property type="entry name" value="S1"/>
    <property type="match status" value="1"/>
</dbReference>
<evidence type="ECO:0000256" key="6">
    <source>
        <dbReference type="ARBA" id="ARBA00022577"/>
    </source>
</evidence>
<dbReference type="EMBL" id="LS974620">
    <property type="protein sequence ID" value="CAG7908275.1"/>
    <property type="molecule type" value="Genomic_DNA"/>
</dbReference>
<dbReference type="PANTHER" id="PTHR10602">
    <property type="entry name" value="EUKARYOTIC TRANSLATION INITIATION FACTOR 2 SUBUNIT 1"/>
    <property type="match status" value="1"/>
</dbReference>
<proteinExistence type="inferred from homology"/>
<dbReference type="GO" id="GO:0031640">
    <property type="term" value="P:killing of cells of another organism"/>
    <property type="evidence" value="ECO:0007669"/>
    <property type="project" value="UniProtKB-KW"/>
</dbReference>
<dbReference type="InterPro" id="IPR012340">
    <property type="entry name" value="NA-bd_OB-fold"/>
</dbReference>